<feature type="transmembrane region" description="Helical" evidence="10">
    <location>
        <begin position="1650"/>
        <end position="1670"/>
    </location>
</feature>
<sequence length="2778" mass="299416">MHRVYRDAASRQGGDEVAPIPLADALSPPAFSPPTTLLTSPSTPSNESSDGHVFAFDGATTAQVGGCRPGSVTPHPPQLSVDVLDNAAAAATSTTRREGRVRFSLAPEQILAPQPEDTDGGDDRCCDRDGAAYTSTCDVPRTAADAHLEPYSMITQTTGVRISWWTQVLALLQRTGRQYMRQKLTILVEVASPLLFVILLIILNVAFGSDPITETVFTKHRFYSSLLRDTFYTGRFCYNDSLRPIKGLRPCTALHVPHKCDGDESTIPVHGLCYYSGFTSPVGVVTEYVNSLMGAAIAVPTLDSLIVHQWMAKKAGLANDSRTRTALAALSNVGIGVSATTRFDSICYSGNLYFAPAAKVPPELIAYFGKRSDMFRYVYAGTYDTVADAQAAIAANESTGNALDSTWGLIVVNDITHGFDVEVQLNGAALPSMYPPVSMQFRGGYTYDGTDMYLASGFVTLQQTLYGYFYEHSSAAGTLAKVKSGAVAPYTHATIYPVIASFPTIASSTPYLLSIASSLVAFVMVLSLLYPFAQMTKRVVLEKELRIQESMCIMGLQRPSLWVNFLLVSFLEYALVSIILTVLLCAVVTPRSDPFAIFLILLVYCLTLIPLCGLVSTFFSHARMAALMSPLIYFVLAMPVFAMASANRGTVLGLSLLSPTALASLLTDVFTAEAGDGFSMAHFRNQYFTVEPYLVMIILACDCGLYLLLMFYLDAVLPQEWGTRKHPLFFILEPYAWLKRRVSGGSGGHSGGHSGHSSHGGGDGARETTPLSDDALLLQLQQSTGTTTNTATSLEAASMLVKSRSGAAVGRAPTPSTEPPSSLAFDPRAGRSSVTGAEKDVSVRVDRVCKYFTRNGKRFTAVDNVSWSMYRGEIAVLLGPNGAGKSTTINMITGMLTADSGDCFIEGFSMARNVAEARHEIGYCPQHNILWPDLTCREHLEFYGKIKGLRGAELEDAVLDILRAVDLEEKIDAIPTLMSGGQKRKLSVAIAFVGRNRVVLLDEPTAGMDAAARRHTWSLLRAMTQHHTILLTTHFMDEADLLGDNIAIVTEGVMQCAGSTAFLRRYAGVGYTLRFDLSPIPVQDGDDGGAARQARVAAVWANLHRLVTAHLPDSTLVLQTDAEVEYELRPSTEVRLPEFLKGMESHGNRQLHLRGYALRAPTLEDVFLRVVEHQVAPEAAAVQQEAREAPASERHGDGAAGAGDASRHAWVSEGPNVSASSPSVYRSMNRRMSRASLRFLNNESAHNYGNNALPSDGDEDPAAATGAAPQRDVSGASVVTWIGADGGGGVADGAAAGAYLAGAVANCNNASVTGLRRRQSAGISGAGGGGGEVAEPSVSFMHASTLRKPVAGDAPTLDAFDTRQRLLQEGASSAHRPRPVRTPLMRRPSVAKIVAQQQQLTDTSLSTHAACEVVPDAPAVVARVRRLDGAPSSPLSSMTLGNSAGPADVAGAPVVEDAAAGGEAFLYKHVTDRHLDQIWATRHTSQRWHLWGLQLRGMMYKRFFCAIRDRRMQFFQIVCPVFCILLAMLLQLVKSTSVQSLVLSPAAFDVESAMQVSGCARYMGSTAHMAAYGHNLSDVSFTDPNFITSADMSLELLDTWFTHSRSRFMSLQCNDVNIAMYLQLLNPALVGTKTVSTLLYNTSSRNSLPIAMHVASALAFFGALGSGGNASATTYTMTITALPLSKHSTASAGAIAGILIGVIVLIPFTFLPANPVAWVVKEYEARARHLQTASGLFYLVYWLGNFLFDFAAYVVSMVLVIIIFVIFQRHEYIGYDTIGATIVAFTIYGVCYCCCSYMVSFAFSEHTTAQIVVLGVSFLTGFLCVMLVFVLSLLDKTVTASNTLRWVFRVLPPYSIGEVILNLALLEQKRLTDPSLTAWSMSVTVWPDIYMAIEAPIFAAATLLWDHPNRRAVVARITSRWAARCCCRRRDSPRHRPRSTRQAGELPVQSDAASSLANGAAATVPVSAARGEAAATVLVASPRAQSEATATSPTLRRRGDTCSLTLSAVDASAAASVAETTLRAASMPPTIILPDIRHSQSTEEEQHEMISVAETCVCGSGYGLPAVLGAAASPGRGGVAGGLVRAVPVQVGPAWSPHDEADDGADDGAASVVPAPAAMVYPPPRWYKVDTLRLREEDSDVEEERRAVYETERRHVAEQEATASAASTTSPLARLRRRRSTAGDGGGDGERESHQPLSESTEACDVVRVVDLRKVYDAPRKVAVSALTFSVMHGEVFGFLGTNGAGKSSALSIITQEQMPTSGRAYVCGNDVVNESRRAAGCLGYCPQFDACIDLLTVTEHLRLYAMVRGVPVAQLDNLVASLLTICNLTQYRHVFSNELSGGNRRKLSVAIALIGAPRVVCLDEPTAGMDPLARQLLWRALDRVSRKCSIILTSHHLEEVEALADCVGIMVDGGLRCFGDLPHLKHKYARNAYELTLRVSPAVRQRARERREEQQRQQQQQQQQPAATAEAGVSPVSHPRRMNADGSPRQCSRRGDGASTSAVSRRMSASYAGNNLIDASDDIFQFMLRTFPSALLIDSFNNERYVYTLPATRDVAVAMQELLQQQQQQSQCSQAFVQTPSASAMCYAATPHASTKVAGGKLPPIVRLSDVFETLRAAQAELGITEYSVSQVSLEQVFLRICSAEDTQKRDRQRHRAVAAAQAGVSTAPAGVSTSGQAAPPSRPALSRRRSSSRASFTRRNSSYSAGGGSASPARRRLSVPAPDGVGATGGATRLTFAEYRRQRALWRLRAEAAAPRRTLSEQQRVTEPDNESPPQR</sequence>
<keyword evidence="5" id="KW-0547">Nucleotide-binding</keyword>
<evidence type="ECO:0000256" key="6">
    <source>
        <dbReference type="ARBA" id="ARBA00022840"/>
    </source>
</evidence>
<feature type="transmembrane region" description="Helical" evidence="10">
    <location>
        <begin position="1811"/>
        <end position="1834"/>
    </location>
</feature>
<feature type="region of interest" description="Disordered" evidence="9">
    <location>
        <begin position="1248"/>
        <end position="1271"/>
    </location>
</feature>
<keyword evidence="13" id="KW-1185">Reference proteome</keyword>
<feature type="region of interest" description="Disordered" evidence="9">
    <location>
        <begin position="1931"/>
        <end position="1952"/>
    </location>
</feature>
<dbReference type="GO" id="GO:0016887">
    <property type="term" value="F:ATP hydrolysis activity"/>
    <property type="evidence" value="ECO:0007669"/>
    <property type="project" value="InterPro"/>
</dbReference>
<feature type="compositionally biased region" description="Low complexity" evidence="9">
    <location>
        <begin position="2694"/>
        <end position="2706"/>
    </location>
</feature>
<dbReference type="InterPro" id="IPR003439">
    <property type="entry name" value="ABC_transporter-like_ATP-bd"/>
</dbReference>
<comment type="subcellular location">
    <subcellularLocation>
        <location evidence="1">Membrane</location>
        <topology evidence="1">Multi-pass membrane protein</topology>
    </subcellularLocation>
</comment>
<reference evidence="12 13" key="1">
    <citation type="journal article" date="2021" name="MBio">
        <title>A New Model Trypanosomatid, Novymonas esmeraldas: Genomic Perception of Its 'Candidatus Pandoraea novymonadis' Endosymbiont.</title>
        <authorList>
            <person name="Zakharova A."/>
            <person name="Saura A."/>
            <person name="Butenko A."/>
            <person name="Podesvova L."/>
            <person name="Warmusova S."/>
            <person name="Kostygov A.Y."/>
            <person name="Nenarokova A."/>
            <person name="Lukes J."/>
            <person name="Opperdoes F.R."/>
            <person name="Yurchenko V."/>
        </authorList>
    </citation>
    <scope>NUCLEOTIDE SEQUENCE [LARGE SCALE GENOMIC DNA]</scope>
    <source>
        <strain evidence="12 13">E262AT.01</strain>
    </source>
</reference>
<dbReference type="FunFam" id="3.40.50.300:FF:000335">
    <property type="entry name" value="ATP binding cassette subfamily A member 5"/>
    <property type="match status" value="2"/>
</dbReference>
<feature type="transmembrane region" description="Helical" evidence="10">
    <location>
        <begin position="652"/>
        <end position="672"/>
    </location>
</feature>
<feature type="compositionally biased region" description="Low complexity" evidence="9">
    <location>
        <begin position="26"/>
        <end position="48"/>
    </location>
</feature>
<feature type="transmembrane region" description="Helical" evidence="10">
    <location>
        <begin position="1750"/>
        <end position="1767"/>
    </location>
</feature>
<dbReference type="Pfam" id="PF00005">
    <property type="entry name" value="ABC_tran"/>
    <property type="match status" value="2"/>
</dbReference>
<feature type="transmembrane region" description="Helical" evidence="10">
    <location>
        <begin position="1690"/>
        <end position="1713"/>
    </location>
</feature>
<protein>
    <submittedName>
        <fullName evidence="12">ATP-binding cassette subfamily A, member 1</fullName>
    </submittedName>
</protein>
<dbReference type="Pfam" id="PF12698">
    <property type="entry name" value="ABC2_membrane_3"/>
    <property type="match status" value="2"/>
</dbReference>
<dbReference type="PROSITE" id="PS00211">
    <property type="entry name" value="ABC_TRANSPORTER_1"/>
    <property type="match status" value="2"/>
</dbReference>
<evidence type="ECO:0000256" key="5">
    <source>
        <dbReference type="ARBA" id="ARBA00022741"/>
    </source>
</evidence>
<feature type="transmembrane region" description="Helical" evidence="10">
    <location>
        <begin position="1514"/>
        <end position="1533"/>
    </location>
</feature>
<feature type="region of interest" description="Disordered" evidence="9">
    <location>
        <begin position="2753"/>
        <end position="2778"/>
    </location>
</feature>
<evidence type="ECO:0000313" key="12">
    <source>
        <dbReference type="EMBL" id="KAK7196098.1"/>
    </source>
</evidence>
<dbReference type="GO" id="GO:0016020">
    <property type="term" value="C:membrane"/>
    <property type="evidence" value="ECO:0007669"/>
    <property type="project" value="UniProtKB-SubCell"/>
</dbReference>
<feature type="compositionally biased region" description="Low complexity" evidence="9">
    <location>
        <begin position="2457"/>
        <end position="2472"/>
    </location>
</feature>
<feature type="transmembrane region" description="Helical" evidence="10">
    <location>
        <begin position="1779"/>
        <end position="1799"/>
    </location>
</feature>
<comment type="caution">
    <text evidence="12">The sequence shown here is derived from an EMBL/GenBank/DDBJ whole genome shotgun (WGS) entry which is preliminary data.</text>
</comment>
<evidence type="ECO:0000256" key="4">
    <source>
        <dbReference type="ARBA" id="ARBA00022692"/>
    </source>
</evidence>
<evidence type="ECO:0000256" key="8">
    <source>
        <dbReference type="ARBA" id="ARBA00023136"/>
    </source>
</evidence>
<dbReference type="PANTHER" id="PTHR19229">
    <property type="entry name" value="ATP-BINDING CASSETTE TRANSPORTER SUBFAMILY A ABCA"/>
    <property type="match status" value="1"/>
</dbReference>
<feature type="domain" description="ABC transporter" evidence="11">
    <location>
        <begin position="843"/>
        <end position="1076"/>
    </location>
</feature>
<feature type="region of interest" description="Disordered" evidence="9">
    <location>
        <begin position="805"/>
        <end position="832"/>
    </location>
</feature>
<feature type="transmembrane region" description="Helical" evidence="10">
    <location>
        <begin position="595"/>
        <end position="619"/>
    </location>
</feature>
<comment type="similarity">
    <text evidence="2">Belongs to the ABC transporter superfamily. ABCA family.</text>
</comment>
<feature type="region of interest" description="Disordered" evidence="9">
    <location>
        <begin position="2650"/>
        <end position="2731"/>
    </location>
</feature>
<dbReference type="InterPro" id="IPR003593">
    <property type="entry name" value="AAA+_ATPase"/>
</dbReference>
<evidence type="ECO:0000259" key="11">
    <source>
        <dbReference type="PROSITE" id="PS50893"/>
    </source>
</evidence>
<dbReference type="GO" id="GO:0005524">
    <property type="term" value="F:ATP binding"/>
    <property type="evidence" value="ECO:0007669"/>
    <property type="project" value="UniProtKB-KW"/>
</dbReference>
<evidence type="ECO:0000313" key="13">
    <source>
        <dbReference type="Proteomes" id="UP001430356"/>
    </source>
</evidence>
<evidence type="ECO:0000256" key="10">
    <source>
        <dbReference type="SAM" id="Phobius"/>
    </source>
</evidence>
<proteinExistence type="inferred from homology"/>
<dbReference type="SMART" id="SM00382">
    <property type="entry name" value="AAA"/>
    <property type="match status" value="2"/>
</dbReference>
<feature type="transmembrane region" description="Helical" evidence="10">
    <location>
        <begin position="511"/>
        <end position="533"/>
    </location>
</feature>
<dbReference type="Gene3D" id="3.40.50.300">
    <property type="entry name" value="P-loop containing nucleotide triphosphate hydrolases"/>
    <property type="match status" value="2"/>
</dbReference>
<feature type="compositionally biased region" description="Low complexity" evidence="9">
    <location>
        <begin position="2659"/>
        <end position="2672"/>
    </location>
</feature>
<dbReference type="PANTHER" id="PTHR19229:SF262">
    <property type="entry name" value="TRANSPORTER, PUTATIVE-RELATED"/>
    <property type="match status" value="1"/>
</dbReference>
<dbReference type="GO" id="GO:0140359">
    <property type="term" value="F:ABC-type transporter activity"/>
    <property type="evidence" value="ECO:0007669"/>
    <property type="project" value="InterPro"/>
</dbReference>
<name>A0AAW0ETN8_9TRYP</name>
<feature type="region of interest" description="Disordered" evidence="9">
    <location>
        <begin position="2445"/>
        <end position="2503"/>
    </location>
</feature>
<dbReference type="SUPFAM" id="SSF52540">
    <property type="entry name" value="P-loop containing nucleoside triphosphate hydrolases"/>
    <property type="match status" value="2"/>
</dbReference>
<dbReference type="Proteomes" id="UP001430356">
    <property type="component" value="Unassembled WGS sequence"/>
</dbReference>
<feature type="compositionally biased region" description="Low complexity" evidence="9">
    <location>
        <begin position="2161"/>
        <end position="2170"/>
    </location>
</feature>
<dbReference type="InterPro" id="IPR027417">
    <property type="entry name" value="P-loop_NTPase"/>
</dbReference>
<feature type="transmembrane region" description="Helical" evidence="10">
    <location>
        <begin position="1846"/>
        <end position="1866"/>
    </location>
</feature>
<feature type="compositionally biased region" description="Basic and acidic residues" evidence="9">
    <location>
        <begin position="2143"/>
        <end position="2158"/>
    </location>
</feature>
<evidence type="ECO:0000256" key="9">
    <source>
        <dbReference type="SAM" id="MobiDB-lite"/>
    </source>
</evidence>
<evidence type="ECO:0000256" key="3">
    <source>
        <dbReference type="ARBA" id="ARBA00022448"/>
    </source>
</evidence>
<keyword evidence="6 12" id="KW-0067">ATP-binding</keyword>
<keyword evidence="7 10" id="KW-1133">Transmembrane helix</keyword>
<feature type="region of interest" description="Disordered" evidence="9">
    <location>
        <begin position="1181"/>
        <end position="1207"/>
    </location>
</feature>
<feature type="compositionally biased region" description="Basic and acidic residues" evidence="9">
    <location>
        <begin position="1185"/>
        <end position="1197"/>
    </location>
</feature>
<feature type="region of interest" description="Disordered" evidence="9">
    <location>
        <begin position="746"/>
        <end position="768"/>
    </location>
</feature>
<gene>
    <name evidence="12" type="ORF">NESM_000544300</name>
</gene>
<feature type="transmembrane region" description="Helical" evidence="10">
    <location>
        <begin position="561"/>
        <end position="589"/>
    </location>
</feature>
<feature type="compositionally biased region" description="Gly residues" evidence="9">
    <location>
        <begin position="746"/>
        <end position="763"/>
    </location>
</feature>
<feature type="transmembrane region" description="Helical" evidence="10">
    <location>
        <begin position="626"/>
        <end position="646"/>
    </location>
</feature>
<dbReference type="InterPro" id="IPR017871">
    <property type="entry name" value="ABC_transporter-like_CS"/>
</dbReference>
<keyword evidence="8 10" id="KW-0472">Membrane</keyword>
<dbReference type="PROSITE" id="PS50893">
    <property type="entry name" value="ABC_TRANSPORTER_2"/>
    <property type="match status" value="2"/>
</dbReference>
<evidence type="ECO:0000256" key="2">
    <source>
        <dbReference type="ARBA" id="ARBA00008869"/>
    </source>
</evidence>
<keyword evidence="4 10" id="KW-0812">Transmembrane</keyword>
<dbReference type="CDD" id="cd03263">
    <property type="entry name" value="ABC_subfamily_A"/>
    <property type="match status" value="2"/>
</dbReference>
<feature type="region of interest" description="Disordered" evidence="9">
    <location>
        <begin position="2136"/>
        <end position="2200"/>
    </location>
</feature>
<evidence type="ECO:0000256" key="7">
    <source>
        <dbReference type="ARBA" id="ARBA00022989"/>
    </source>
</evidence>
<organism evidence="12 13">
    <name type="scientific">Novymonas esmeraldas</name>
    <dbReference type="NCBI Taxonomy" id="1808958"/>
    <lineage>
        <taxon>Eukaryota</taxon>
        <taxon>Discoba</taxon>
        <taxon>Euglenozoa</taxon>
        <taxon>Kinetoplastea</taxon>
        <taxon>Metakinetoplastina</taxon>
        <taxon>Trypanosomatida</taxon>
        <taxon>Trypanosomatidae</taxon>
        <taxon>Novymonas</taxon>
    </lineage>
</organism>
<dbReference type="GO" id="GO:0005319">
    <property type="term" value="F:lipid transporter activity"/>
    <property type="evidence" value="ECO:0007669"/>
    <property type="project" value="TreeGrafter"/>
</dbReference>
<keyword evidence="3" id="KW-0813">Transport</keyword>
<dbReference type="EMBL" id="JAECZO010000068">
    <property type="protein sequence ID" value="KAK7196098.1"/>
    <property type="molecule type" value="Genomic_DNA"/>
</dbReference>
<feature type="region of interest" description="Disordered" evidence="9">
    <location>
        <begin position="1"/>
        <end position="53"/>
    </location>
</feature>
<dbReference type="InterPro" id="IPR013525">
    <property type="entry name" value="ABC2_TM"/>
</dbReference>
<feature type="domain" description="ABC transporter" evidence="11">
    <location>
        <begin position="2207"/>
        <end position="2438"/>
    </location>
</feature>
<accession>A0AAW0ETN8</accession>
<evidence type="ECO:0000256" key="1">
    <source>
        <dbReference type="ARBA" id="ARBA00004141"/>
    </source>
</evidence>
<dbReference type="InterPro" id="IPR026082">
    <property type="entry name" value="ABCA"/>
</dbReference>
<feature type="transmembrane region" description="Helical" evidence="10">
    <location>
        <begin position="693"/>
        <end position="713"/>
    </location>
</feature>
<feature type="transmembrane region" description="Helical" evidence="10">
    <location>
        <begin position="184"/>
        <end position="207"/>
    </location>
</feature>